<dbReference type="PANTHER" id="PTHR31619">
    <property type="entry name" value="4-HYDROXY-3-METHYLBUT-2-ENYL DIPHOSPHATE REDUCTASE, CHLOROPLASTIC"/>
    <property type="match status" value="1"/>
</dbReference>
<evidence type="ECO:0000256" key="3">
    <source>
        <dbReference type="ARBA" id="ARBA00022723"/>
    </source>
</evidence>
<dbReference type="InterPro" id="IPR003451">
    <property type="entry name" value="LytB/IspH"/>
</dbReference>
<dbReference type="Pfam" id="PF02401">
    <property type="entry name" value="LYTB"/>
    <property type="match status" value="1"/>
</dbReference>
<keyword evidence="11" id="KW-0732">Signal</keyword>
<gene>
    <name evidence="12" type="ORF">CYCCA115_LOCUS15613</name>
</gene>
<evidence type="ECO:0000256" key="10">
    <source>
        <dbReference type="ARBA" id="ARBA00047177"/>
    </source>
</evidence>
<dbReference type="EC" id="1.17.7.4" evidence="10"/>
<dbReference type="GO" id="GO:0051745">
    <property type="term" value="F:4-hydroxy-3-methylbut-2-enyl diphosphate reductase activity"/>
    <property type="evidence" value="ECO:0007669"/>
    <property type="project" value="UniProtKB-EC"/>
</dbReference>
<comment type="pathway">
    <text evidence="8">Isoprenoid biosynthesis; dimethylallyl diphosphate biosynthesis; dimethylallyl diphosphate from (2E)-4-hydroxy-3-methylbutenyl diphosphate: step 1/1.</text>
</comment>
<keyword evidence="5" id="KW-0408">Iron</keyword>
<evidence type="ECO:0000256" key="1">
    <source>
        <dbReference type="ARBA" id="ARBA00001966"/>
    </source>
</evidence>
<evidence type="ECO:0000256" key="5">
    <source>
        <dbReference type="ARBA" id="ARBA00023004"/>
    </source>
</evidence>
<evidence type="ECO:0000256" key="8">
    <source>
        <dbReference type="ARBA" id="ARBA00046314"/>
    </source>
</evidence>
<keyword evidence="6" id="KW-0411">Iron-sulfur</keyword>
<comment type="caution">
    <text evidence="12">The sequence shown here is derived from an EMBL/GenBank/DDBJ whole genome shotgun (WGS) entry which is preliminary data.</text>
</comment>
<evidence type="ECO:0000256" key="6">
    <source>
        <dbReference type="ARBA" id="ARBA00023014"/>
    </source>
</evidence>
<protein>
    <recommendedName>
        <fullName evidence="10">4-hydroxy-3-methylbut-2-enyl diphosphate reductase</fullName>
        <ecNumber evidence="10">1.17.7.4</ecNumber>
    </recommendedName>
</protein>
<keyword evidence="4" id="KW-0560">Oxidoreductase</keyword>
<dbReference type="EMBL" id="CAKOGP040001881">
    <property type="protein sequence ID" value="CAJ1955159.1"/>
    <property type="molecule type" value="Genomic_DNA"/>
</dbReference>
<dbReference type="CDD" id="cd13944">
    <property type="entry name" value="lytB_ispH"/>
    <property type="match status" value="1"/>
</dbReference>
<evidence type="ECO:0000256" key="9">
    <source>
        <dbReference type="ARBA" id="ARBA00046335"/>
    </source>
</evidence>
<comment type="pathway">
    <text evidence="7">Isoprenoid biosynthesis; isopentenyl diphosphate biosynthesis via DXP pathway; isopentenyl diphosphate from 1-deoxy-D-xylulose 5-phosphate: step 6/6.</text>
</comment>
<dbReference type="GO" id="GO:0019288">
    <property type="term" value="P:isopentenyl diphosphate biosynthetic process, methylerythritol 4-phosphate pathway"/>
    <property type="evidence" value="ECO:0007669"/>
    <property type="project" value="InterPro"/>
</dbReference>
<feature type="chain" id="PRO_5042016798" description="4-hydroxy-3-methylbut-2-enyl diphosphate reductase" evidence="11">
    <location>
        <begin position="19"/>
        <end position="460"/>
    </location>
</feature>
<keyword evidence="13" id="KW-1185">Reference proteome</keyword>
<dbReference type="Gene3D" id="3.40.1010.20">
    <property type="entry name" value="4-hydroxy-3-methylbut-2-enyl diphosphate reductase, catalytic domain"/>
    <property type="match status" value="2"/>
</dbReference>
<dbReference type="NCBIfam" id="NF009911">
    <property type="entry name" value="PRK13371.1"/>
    <property type="match status" value="1"/>
</dbReference>
<sequence>MKISGAAVFAIAIASVEAFSPASVQQRNGATALFSTTEGSKPRTKKEGRLGFFKSEKFHRKGFKEVRDNVEDTINEQYQSSLVDDLKSSNYVIEKDNVKVYLAKDFGFCWGVERSIALAYEAVRHYPDRKLHITNELIHNPEVNDRLTEMNVNLIEKLGEGKKNFDVVEDGDVVILPAFGASYEEMDFLDKKNVEIVDTTCPWVSKVWNTVDSHQRKGLTSIIHGKYGHEETVATTSFCEDYICVKDMKEAEMVADYMANGGDREEFLKYFKNAVSEGFDPDKMLEKVGLANQTTMYKKETKAIGQLFQKTIMQKFGPSKVDEHYYEFDTICDATQERQDAVTELVENGNDYGLDFILVVGGWDSSNTAHLLEIPHHQGIRSFHINRADCISADNTITHRTVEGEIVTEPFLLNLDKDLVLGVTSGASTPDAAVQDALSQIFLLKKMQDAAKEGSAVKSD</sequence>
<accession>A0AAD2FX33</accession>
<comment type="similarity">
    <text evidence="9">Belongs to the IspH family.</text>
</comment>
<dbReference type="AlphaFoldDB" id="A0AAD2FX33"/>
<comment type="cofactor">
    <cofactor evidence="1">
        <name>[4Fe-4S] cluster</name>
        <dbReference type="ChEBI" id="CHEBI:49883"/>
    </cofactor>
</comment>
<evidence type="ECO:0000256" key="2">
    <source>
        <dbReference type="ARBA" id="ARBA00022485"/>
    </source>
</evidence>
<dbReference type="GO" id="GO:0051539">
    <property type="term" value="F:4 iron, 4 sulfur cluster binding"/>
    <property type="evidence" value="ECO:0007669"/>
    <property type="project" value="UniProtKB-KW"/>
</dbReference>
<dbReference type="GO" id="GO:0046872">
    <property type="term" value="F:metal ion binding"/>
    <property type="evidence" value="ECO:0007669"/>
    <property type="project" value="UniProtKB-KW"/>
</dbReference>
<evidence type="ECO:0000256" key="11">
    <source>
        <dbReference type="SAM" id="SignalP"/>
    </source>
</evidence>
<dbReference type="Gene3D" id="3.40.50.11270">
    <property type="match status" value="1"/>
</dbReference>
<keyword evidence="3" id="KW-0479">Metal-binding</keyword>
<reference evidence="12" key="1">
    <citation type="submission" date="2023-08" db="EMBL/GenBank/DDBJ databases">
        <authorList>
            <person name="Audoor S."/>
            <person name="Bilcke G."/>
        </authorList>
    </citation>
    <scope>NUCLEOTIDE SEQUENCE</scope>
</reference>
<organism evidence="12 13">
    <name type="scientific">Cylindrotheca closterium</name>
    <dbReference type="NCBI Taxonomy" id="2856"/>
    <lineage>
        <taxon>Eukaryota</taxon>
        <taxon>Sar</taxon>
        <taxon>Stramenopiles</taxon>
        <taxon>Ochrophyta</taxon>
        <taxon>Bacillariophyta</taxon>
        <taxon>Bacillariophyceae</taxon>
        <taxon>Bacillariophycidae</taxon>
        <taxon>Bacillariales</taxon>
        <taxon>Bacillariaceae</taxon>
        <taxon>Cylindrotheca</taxon>
    </lineage>
</organism>
<dbReference type="NCBIfam" id="TIGR00216">
    <property type="entry name" value="ispH_lytB"/>
    <property type="match status" value="1"/>
</dbReference>
<proteinExistence type="inferred from homology"/>
<evidence type="ECO:0000313" key="13">
    <source>
        <dbReference type="Proteomes" id="UP001295423"/>
    </source>
</evidence>
<dbReference type="PANTHER" id="PTHR31619:SF5">
    <property type="entry name" value="4-HYDROXY-3-METHYLBUT-2-ENYL DIPHOSPHATE REDUCTASE, CHLOROPLASTIC"/>
    <property type="match status" value="1"/>
</dbReference>
<dbReference type="GO" id="GO:0050992">
    <property type="term" value="P:dimethylallyl diphosphate biosynthetic process"/>
    <property type="evidence" value="ECO:0007669"/>
    <property type="project" value="InterPro"/>
</dbReference>
<name>A0AAD2FX33_9STRA</name>
<dbReference type="HAMAP" id="MF_00191">
    <property type="entry name" value="IspH"/>
    <property type="match status" value="1"/>
</dbReference>
<evidence type="ECO:0000256" key="7">
    <source>
        <dbReference type="ARBA" id="ARBA00046313"/>
    </source>
</evidence>
<feature type="signal peptide" evidence="11">
    <location>
        <begin position="1"/>
        <end position="18"/>
    </location>
</feature>
<evidence type="ECO:0000313" key="12">
    <source>
        <dbReference type="EMBL" id="CAJ1955159.1"/>
    </source>
</evidence>
<keyword evidence="2" id="KW-0004">4Fe-4S</keyword>
<dbReference type="Proteomes" id="UP001295423">
    <property type="component" value="Unassembled WGS sequence"/>
</dbReference>
<evidence type="ECO:0000256" key="4">
    <source>
        <dbReference type="ARBA" id="ARBA00023002"/>
    </source>
</evidence>